<dbReference type="Gene3D" id="3.10.450.530">
    <property type="entry name" value="Ribonuclease toxin, BrnT, of type II toxin-antitoxin system"/>
    <property type="match status" value="1"/>
</dbReference>
<dbReference type="InterPro" id="IPR007460">
    <property type="entry name" value="BrnT_toxin"/>
</dbReference>
<evidence type="ECO:0000313" key="2">
    <source>
        <dbReference type="Proteomes" id="UP001597173"/>
    </source>
</evidence>
<protein>
    <submittedName>
        <fullName evidence="1">BrnT family toxin</fullName>
    </submittedName>
</protein>
<accession>A0ABW3YW82</accession>
<name>A0ABW3YW82_MYCRA</name>
<organism evidence="1 2">
    <name type="scientific">Mycoplana ramosa</name>
    <name type="common">Mycoplana bullata</name>
    <dbReference type="NCBI Taxonomy" id="40837"/>
    <lineage>
        <taxon>Bacteria</taxon>
        <taxon>Pseudomonadati</taxon>
        <taxon>Pseudomonadota</taxon>
        <taxon>Alphaproteobacteria</taxon>
        <taxon>Hyphomicrobiales</taxon>
        <taxon>Rhizobiaceae</taxon>
        <taxon>Mycoplana</taxon>
    </lineage>
</organism>
<dbReference type="EMBL" id="JBHTNF010000004">
    <property type="protein sequence ID" value="MFD1328196.1"/>
    <property type="molecule type" value="Genomic_DNA"/>
</dbReference>
<comment type="caution">
    <text evidence="1">The sequence shown here is derived from an EMBL/GenBank/DDBJ whole genome shotgun (WGS) entry which is preliminary data.</text>
</comment>
<sequence>MRIVYDERKRRANIAKHGYDFAELTLEFFAGSIAVAAKHGRWKAIGPFGERLVAIVFVPLGSQGVSVISMRPASRQERALYAKQ</sequence>
<dbReference type="Proteomes" id="UP001597173">
    <property type="component" value="Unassembled WGS sequence"/>
</dbReference>
<dbReference type="RefSeq" id="WP_374837797.1">
    <property type="nucleotide sequence ID" value="NZ_JBHEEW010000005.1"/>
</dbReference>
<keyword evidence="2" id="KW-1185">Reference proteome</keyword>
<dbReference type="InterPro" id="IPR038573">
    <property type="entry name" value="BrnT_sf"/>
</dbReference>
<proteinExistence type="predicted"/>
<gene>
    <name evidence="1" type="ORF">ACFQ33_09850</name>
</gene>
<dbReference type="Pfam" id="PF04365">
    <property type="entry name" value="BrnT_toxin"/>
    <property type="match status" value="1"/>
</dbReference>
<evidence type="ECO:0000313" key="1">
    <source>
        <dbReference type="EMBL" id="MFD1328196.1"/>
    </source>
</evidence>
<reference evidence="2" key="1">
    <citation type="journal article" date="2019" name="Int. J. Syst. Evol. Microbiol.">
        <title>The Global Catalogue of Microorganisms (GCM) 10K type strain sequencing project: providing services to taxonomists for standard genome sequencing and annotation.</title>
        <authorList>
            <consortium name="The Broad Institute Genomics Platform"/>
            <consortium name="The Broad Institute Genome Sequencing Center for Infectious Disease"/>
            <person name="Wu L."/>
            <person name="Ma J."/>
        </authorList>
    </citation>
    <scope>NUCLEOTIDE SEQUENCE [LARGE SCALE GENOMIC DNA]</scope>
    <source>
        <strain evidence="2">CCUG 55609</strain>
    </source>
</reference>